<dbReference type="AlphaFoldDB" id="A0A8I1KCS5"/>
<dbReference type="EMBL" id="JAEKCZ010000039">
    <property type="protein sequence ID" value="MBJ2259877.1"/>
    <property type="molecule type" value="Genomic_DNA"/>
</dbReference>
<sequence length="115" mass="13303">MKKDELIIRVQQAELYEVTKPLLQSMYEEFKELSKKKPEAALSKGKVKIVNRLLERVREVLAGEASMDFLDLFDEDDIPQNSDVVLMLSQYVAGMVAFREKYYGYNGIESVWFTG</sequence>
<proteinExistence type="predicted"/>
<gene>
    <name evidence="1" type="ORF">JFT45_25590</name>
</gene>
<dbReference type="RefSeq" id="WP_198823102.1">
    <property type="nucleotide sequence ID" value="NZ_JAEKCZ010000039.1"/>
</dbReference>
<dbReference type="Proteomes" id="UP000658390">
    <property type="component" value="Unassembled WGS sequence"/>
</dbReference>
<reference evidence="1" key="1">
    <citation type="submission" date="2020-12" db="EMBL/GenBank/DDBJ databases">
        <title>Antibiotic resistance and phylogeny of Pseudomonas spp. isolated over three decades from chicken meat in the Norwegian food chain.</title>
        <authorList>
            <person name="Moen B."/>
        </authorList>
    </citation>
    <scope>NUCLEOTIDE SEQUENCE</scope>
    <source>
        <strain evidence="1">MF6762</strain>
    </source>
</reference>
<evidence type="ECO:0000313" key="2">
    <source>
        <dbReference type="Proteomes" id="UP000658390"/>
    </source>
</evidence>
<name>A0A8I1KCS5_9PSED</name>
<accession>A0A8I1KCS5</accession>
<comment type="caution">
    <text evidence="1">The sequence shown here is derived from an EMBL/GenBank/DDBJ whole genome shotgun (WGS) entry which is preliminary data.</text>
</comment>
<evidence type="ECO:0000313" key="1">
    <source>
        <dbReference type="EMBL" id="MBJ2259877.1"/>
    </source>
</evidence>
<protein>
    <submittedName>
        <fullName evidence="1">Uncharacterized protein</fullName>
    </submittedName>
</protein>
<organism evidence="1 2">
    <name type="scientific">Pseudomonas psychrophila</name>
    <dbReference type="NCBI Taxonomy" id="122355"/>
    <lineage>
        <taxon>Bacteria</taxon>
        <taxon>Pseudomonadati</taxon>
        <taxon>Pseudomonadota</taxon>
        <taxon>Gammaproteobacteria</taxon>
        <taxon>Pseudomonadales</taxon>
        <taxon>Pseudomonadaceae</taxon>
        <taxon>Pseudomonas</taxon>
    </lineage>
</organism>